<evidence type="ECO:0000313" key="21">
    <source>
        <dbReference type="Proteomes" id="UP001107961"/>
    </source>
</evidence>
<evidence type="ECO:0000256" key="14">
    <source>
        <dbReference type="ARBA" id="ARBA00025228"/>
    </source>
</evidence>
<dbReference type="AlphaFoldDB" id="A0A9Q3W4C1"/>
<dbReference type="RefSeq" id="WP_080531698.1">
    <property type="nucleotide sequence ID" value="NZ_CP012331.1"/>
</dbReference>
<feature type="transmembrane region" description="Helical" evidence="19">
    <location>
        <begin position="139"/>
        <end position="159"/>
    </location>
</feature>
<proteinExistence type="inferred from homology"/>
<dbReference type="Pfam" id="PF02654">
    <property type="entry name" value="CobS"/>
    <property type="match status" value="1"/>
</dbReference>
<dbReference type="NCBIfam" id="NF001278">
    <property type="entry name" value="PRK00235.1-5"/>
    <property type="match status" value="1"/>
</dbReference>
<keyword evidence="21" id="KW-1185">Reference proteome</keyword>
<feature type="transmembrane region" description="Helical" evidence="19">
    <location>
        <begin position="180"/>
        <end position="209"/>
    </location>
</feature>
<evidence type="ECO:0000256" key="13">
    <source>
        <dbReference type="ARBA" id="ARBA00023136"/>
    </source>
</evidence>
<dbReference type="NCBIfam" id="TIGR00317">
    <property type="entry name" value="cobS"/>
    <property type="match status" value="1"/>
</dbReference>
<keyword evidence="11 19" id="KW-0460">Magnesium</keyword>
<evidence type="ECO:0000256" key="5">
    <source>
        <dbReference type="ARBA" id="ARBA00013200"/>
    </source>
</evidence>
<evidence type="ECO:0000256" key="18">
    <source>
        <dbReference type="ARBA" id="ARBA00049504"/>
    </source>
</evidence>
<feature type="transmembrane region" description="Helical" evidence="19">
    <location>
        <begin position="63"/>
        <end position="81"/>
    </location>
</feature>
<comment type="cofactor">
    <cofactor evidence="1 19">
        <name>Mg(2+)</name>
        <dbReference type="ChEBI" id="CHEBI:18420"/>
    </cofactor>
</comment>
<keyword evidence="12 19" id="KW-1133">Transmembrane helix</keyword>
<evidence type="ECO:0000256" key="11">
    <source>
        <dbReference type="ARBA" id="ARBA00022842"/>
    </source>
</evidence>
<evidence type="ECO:0000256" key="15">
    <source>
        <dbReference type="ARBA" id="ARBA00032605"/>
    </source>
</evidence>
<protein>
    <recommendedName>
        <fullName evidence="6 19">Adenosylcobinamide-GDP ribazoletransferase</fullName>
        <ecNumber evidence="5 19">2.7.8.26</ecNumber>
    </recommendedName>
    <alternativeName>
        <fullName evidence="16 19">Cobalamin synthase</fullName>
    </alternativeName>
    <alternativeName>
        <fullName evidence="15 19">Cobalamin-5'-phosphate synthase</fullName>
    </alternativeName>
</protein>
<evidence type="ECO:0000256" key="12">
    <source>
        <dbReference type="ARBA" id="ARBA00022989"/>
    </source>
</evidence>
<dbReference type="EC" id="2.7.8.26" evidence="5 19"/>
<comment type="subcellular location">
    <subcellularLocation>
        <location evidence="2 19">Cell membrane</location>
        <topology evidence="2 19">Multi-pass membrane protein</topology>
    </subcellularLocation>
</comment>
<dbReference type="GO" id="GO:0005886">
    <property type="term" value="C:plasma membrane"/>
    <property type="evidence" value="ECO:0007669"/>
    <property type="project" value="UniProtKB-SubCell"/>
</dbReference>
<evidence type="ECO:0000256" key="9">
    <source>
        <dbReference type="ARBA" id="ARBA00022679"/>
    </source>
</evidence>
<dbReference type="HAMAP" id="MF_00719">
    <property type="entry name" value="CobS"/>
    <property type="match status" value="1"/>
</dbReference>
<sequence>MISTPLRTALALMTRLPSGLKQPPNDRDQGLAVACYPLVGLIVGLLLWLGAAAGGWLHWQSTPLAILLVTAWVLITGALHLDGLADSADAWLGGYGDRERTLRIMKDPASGPAGVCAVVLVLLGKTLALWTLLDLGWSLALLLAPVLARAAGASLFLLLPYARPEGLGRAGADHLPRDKVTVALALTALLAVLLGGLAGAAWVLISALITWAAVRLLRQRLGGFTGDTAGALIEVVETLVLLAAALVL</sequence>
<dbReference type="EMBL" id="JAJVKT010000005">
    <property type="protein sequence ID" value="MCE7508117.1"/>
    <property type="molecule type" value="Genomic_DNA"/>
</dbReference>
<dbReference type="GO" id="GO:0008818">
    <property type="term" value="F:cobalamin 5'-phosphate synthase activity"/>
    <property type="evidence" value="ECO:0007669"/>
    <property type="project" value="UniProtKB-UniRule"/>
</dbReference>
<keyword evidence="13 19" id="KW-0472">Membrane</keyword>
<evidence type="ECO:0000256" key="7">
    <source>
        <dbReference type="ARBA" id="ARBA00022475"/>
    </source>
</evidence>
<evidence type="ECO:0000256" key="4">
    <source>
        <dbReference type="ARBA" id="ARBA00010561"/>
    </source>
</evidence>
<organism evidence="20 21">
    <name type="scientific">Alloalcanivorax xenomutans</name>
    <dbReference type="NCBI Taxonomy" id="1094342"/>
    <lineage>
        <taxon>Bacteria</taxon>
        <taxon>Pseudomonadati</taxon>
        <taxon>Pseudomonadota</taxon>
        <taxon>Gammaproteobacteria</taxon>
        <taxon>Oceanospirillales</taxon>
        <taxon>Alcanivoracaceae</taxon>
        <taxon>Alloalcanivorax</taxon>
    </lineage>
</organism>
<dbReference type="InterPro" id="IPR003805">
    <property type="entry name" value="CobS"/>
</dbReference>
<accession>A0A9Q3W4C1</accession>
<evidence type="ECO:0000256" key="2">
    <source>
        <dbReference type="ARBA" id="ARBA00004651"/>
    </source>
</evidence>
<evidence type="ECO:0000256" key="19">
    <source>
        <dbReference type="HAMAP-Rule" id="MF_00719"/>
    </source>
</evidence>
<dbReference type="PANTHER" id="PTHR34148">
    <property type="entry name" value="ADENOSYLCOBINAMIDE-GDP RIBAZOLETRANSFERASE"/>
    <property type="match status" value="1"/>
</dbReference>
<evidence type="ECO:0000313" key="20">
    <source>
        <dbReference type="EMBL" id="MCE7508117.1"/>
    </source>
</evidence>
<comment type="catalytic activity">
    <reaction evidence="17 19">
        <text>alpha-ribazole + adenosylcob(III)inamide-GDP = adenosylcob(III)alamin + GMP + H(+)</text>
        <dbReference type="Rhea" id="RHEA:16049"/>
        <dbReference type="ChEBI" id="CHEBI:10329"/>
        <dbReference type="ChEBI" id="CHEBI:15378"/>
        <dbReference type="ChEBI" id="CHEBI:18408"/>
        <dbReference type="ChEBI" id="CHEBI:58115"/>
        <dbReference type="ChEBI" id="CHEBI:60487"/>
        <dbReference type="EC" id="2.7.8.26"/>
    </reaction>
</comment>
<comment type="pathway">
    <text evidence="3 19">Cofactor biosynthesis; adenosylcobalamin biosynthesis; adenosylcobalamin from cob(II)yrinate a,c-diamide: step 7/7.</text>
</comment>
<keyword evidence="8 19" id="KW-0169">Cobalamin biosynthesis</keyword>
<evidence type="ECO:0000256" key="17">
    <source>
        <dbReference type="ARBA" id="ARBA00048623"/>
    </source>
</evidence>
<evidence type="ECO:0000256" key="16">
    <source>
        <dbReference type="ARBA" id="ARBA00032853"/>
    </source>
</evidence>
<comment type="catalytic activity">
    <reaction evidence="18 19">
        <text>alpha-ribazole 5'-phosphate + adenosylcob(III)inamide-GDP = adenosylcob(III)alamin 5'-phosphate + GMP + H(+)</text>
        <dbReference type="Rhea" id="RHEA:23560"/>
        <dbReference type="ChEBI" id="CHEBI:15378"/>
        <dbReference type="ChEBI" id="CHEBI:57918"/>
        <dbReference type="ChEBI" id="CHEBI:58115"/>
        <dbReference type="ChEBI" id="CHEBI:60487"/>
        <dbReference type="ChEBI" id="CHEBI:60493"/>
        <dbReference type="EC" id="2.7.8.26"/>
    </reaction>
</comment>
<feature type="transmembrane region" description="Helical" evidence="19">
    <location>
        <begin position="31"/>
        <end position="57"/>
    </location>
</feature>
<keyword evidence="7 19" id="KW-1003">Cell membrane</keyword>
<gene>
    <name evidence="19" type="primary">cobS</name>
    <name evidence="20" type="ORF">LZG35_05670</name>
</gene>
<dbReference type="Proteomes" id="UP001107961">
    <property type="component" value="Unassembled WGS sequence"/>
</dbReference>
<comment type="function">
    <text evidence="14 19">Joins adenosylcobinamide-GDP and alpha-ribazole to generate adenosylcobalamin (Ado-cobalamin). Also synthesizes adenosylcobalamin 5'-phosphate from adenosylcobinamide-GDP and alpha-ribazole 5'-phosphate.</text>
</comment>
<keyword evidence="10 19" id="KW-0812">Transmembrane</keyword>
<dbReference type="GO" id="GO:0009236">
    <property type="term" value="P:cobalamin biosynthetic process"/>
    <property type="evidence" value="ECO:0007669"/>
    <property type="project" value="UniProtKB-UniRule"/>
</dbReference>
<keyword evidence="9 19" id="KW-0808">Transferase</keyword>
<dbReference type="GO" id="GO:0051073">
    <property type="term" value="F:adenosylcobinamide-GDP ribazoletransferase activity"/>
    <property type="evidence" value="ECO:0007669"/>
    <property type="project" value="UniProtKB-UniRule"/>
</dbReference>
<evidence type="ECO:0000256" key="10">
    <source>
        <dbReference type="ARBA" id="ARBA00022692"/>
    </source>
</evidence>
<dbReference type="KEGG" id="axe:P40_20165"/>
<evidence type="ECO:0000256" key="8">
    <source>
        <dbReference type="ARBA" id="ARBA00022573"/>
    </source>
</evidence>
<comment type="caution">
    <text evidence="20">The sequence shown here is derived from an EMBL/GenBank/DDBJ whole genome shotgun (WGS) entry which is preliminary data.</text>
</comment>
<evidence type="ECO:0000256" key="6">
    <source>
        <dbReference type="ARBA" id="ARBA00015850"/>
    </source>
</evidence>
<evidence type="ECO:0000256" key="3">
    <source>
        <dbReference type="ARBA" id="ARBA00004663"/>
    </source>
</evidence>
<comment type="similarity">
    <text evidence="4 19">Belongs to the CobS family.</text>
</comment>
<name>A0A9Q3W4C1_9GAMM</name>
<evidence type="ECO:0000256" key="1">
    <source>
        <dbReference type="ARBA" id="ARBA00001946"/>
    </source>
</evidence>
<feature type="transmembrane region" description="Helical" evidence="19">
    <location>
        <begin position="113"/>
        <end position="133"/>
    </location>
</feature>
<reference evidence="20" key="1">
    <citation type="submission" date="2022-01" db="EMBL/GenBank/DDBJ databases">
        <authorList>
            <person name="Karlyshev A.V."/>
            <person name="Jaspars M."/>
        </authorList>
    </citation>
    <scope>NUCLEOTIDE SEQUENCE</scope>
    <source>
        <strain evidence="20">AGSA3-2</strain>
    </source>
</reference>
<dbReference type="PANTHER" id="PTHR34148:SF1">
    <property type="entry name" value="ADENOSYLCOBINAMIDE-GDP RIBAZOLETRANSFERASE"/>
    <property type="match status" value="1"/>
</dbReference>